<dbReference type="EMBL" id="JABCLD010002476">
    <property type="protein sequence ID" value="NMU30495.1"/>
    <property type="molecule type" value="Genomic_DNA"/>
</dbReference>
<dbReference type="GO" id="GO:0004803">
    <property type="term" value="F:transposase activity"/>
    <property type="evidence" value="ECO:0007669"/>
    <property type="project" value="InterPro"/>
</dbReference>
<dbReference type="AlphaFoldDB" id="A0A7Y0SCL2"/>
<feature type="non-terminal residue" evidence="2">
    <location>
        <position position="95"/>
    </location>
</feature>
<sequence length="95" mass="10562">ATGLKVYGEGGWKVKKHGTDGKRRVWRKLHIAVDTSTHEIVAAELSLSNVTDAEVLPNLLKQTRRKIIEISCDGAYDTRNCHDSIRIKQAVALIP</sequence>
<protein>
    <submittedName>
        <fullName evidence="2">Transposase</fullName>
    </submittedName>
</protein>
<feature type="non-terminal residue" evidence="2">
    <location>
        <position position="1"/>
    </location>
</feature>
<dbReference type="GO" id="GO:0006313">
    <property type="term" value="P:DNA transposition"/>
    <property type="evidence" value="ECO:0007669"/>
    <property type="project" value="InterPro"/>
</dbReference>
<dbReference type="Pfam" id="PF01609">
    <property type="entry name" value="DDE_Tnp_1"/>
    <property type="match status" value="1"/>
</dbReference>
<gene>
    <name evidence="2" type="ORF">HKB21_33320</name>
</gene>
<comment type="caution">
    <text evidence="2">The sequence shown here is derived from an EMBL/GenBank/DDBJ whole genome shotgun (WGS) entry which is preliminary data.</text>
</comment>
<evidence type="ECO:0000313" key="2">
    <source>
        <dbReference type="EMBL" id="NMU30495.1"/>
    </source>
</evidence>
<dbReference type="Proteomes" id="UP000555836">
    <property type="component" value="Unassembled WGS sequence"/>
</dbReference>
<dbReference type="InterPro" id="IPR053172">
    <property type="entry name" value="Tn903_transposase"/>
</dbReference>
<dbReference type="InterPro" id="IPR002559">
    <property type="entry name" value="Transposase_11"/>
</dbReference>
<organism evidence="2 3">
    <name type="scientific">Vibrio parahaemolyticus</name>
    <dbReference type="NCBI Taxonomy" id="670"/>
    <lineage>
        <taxon>Bacteria</taxon>
        <taxon>Pseudomonadati</taxon>
        <taxon>Pseudomonadota</taxon>
        <taxon>Gammaproteobacteria</taxon>
        <taxon>Vibrionales</taxon>
        <taxon>Vibrionaceae</taxon>
        <taxon>Vibrio</taxon>
    </lineage>
</organism>
<evidence type="ECO:0000313" key="3">
    <source>
        <dbReference type="Proteomes" id="UP000555836"/>
    </source>
</evidence>
<dbReference type="PANTHER" id="PTHR34631">
    <property type="match status" value="1"/>
</dbReference>
<dbReference type="GO" id="GO:0003677">
    <property type="term" value="F:DNA binding"/>
    <property type="evidence" value="ECO:0007669"/>
    <property type="project" value="InterPro"/>
</dbReference>
<accession>A0A7Y0SCL2</accession>
<name>A0A7Y0SCL2_VIBPH</name>
<feature type="domain" description="Transposase IS4-like" evidence="1">
    <location>
        <begin position="1"/>
        <end position="89"/>
    </location>
</feature>
<dbReference type="PANTHER" id="PTHR34631:SF3">
    <property type="entry name" value="ISSOD12 TRANSPOSASE TNPA_ISSOD12"/>
    <property type="match status" value="1"/>
</dbReference>
<evidence type="ECO:0000259" key="1">
    <source>
        <dbReference type="Pfam" id="PF01609"/>
    </source>
</evidence>
<proteinExistence type="predicted"/>
<reference evidence="2 3" key="1">
    <citation type="submission" date="2020-04" db="EMBL/GenBank/DDBJ databases">
        <title>Whole-genome sequencing of Vibrio spp. from China reveals different genetic environments of blaCTX-M-14 among diverse lineages.</title>
        <authorList>
            <person name="Zheng Z."/>
            <person name="Ye L."/>
            <person name="Chen S."/>
        </authorList>
    </citation>
    <scope>NUCLEOTIDE SEQUENCE [LARGE SCALE GENOMIC DNA]</scope>
    <source>
        <strain evidence="2 3">Vb0574</strain>
    </source>
</reference>